<dbReference type="InterPro" id="IPR050208">
    <property type="entry name" value="MHC_class-I_related"/>
</dbReference>
<keyword evidence="8" id="KW-1185">Reference proteome</keyword>
<dbReference type="InterPro" id="IPR013783">
    <property type="entry name" value="Ig-like_fold"/>
</dbReference>
<dbReference type="PANTHER" id="PTHR16675:SF251">
    <property type="entry name" value="HLA CLASS I HISTOCOMPATIBILITY ANTIGEN, C ALPHA CHAIN"/>
    <property type="match status" value="1"/>
</dbReference>
<dbReference type="GO" id="GO:0042612">
    <property type="term" value="C:MHC class I protein complex"/>
    <property type="evidence" value="ECO:0007669"/>
    <property type="project" value="UniProtKB-KW"/>
</dbReference>
<evidence type="ECO:0000313" key="7">
    <source>
        <dbReference type="EMBL" id="KAB0402126.1"/>
    </source>
</evidence>
<reference evidence="7 8" key="1">
    <citation type="journal article" date="2019" name="PLoS ONE">
        <title>Genomic analyses reveal an absence of contemporary introgressive admixture between fin whales and blue whales, despite known hybrids.</title>
        <authorList>
            <person name="Westbury M.V."/>
            <person name="Petersen B."/>
            <person name="Lorenzen E.D."/>
        </authorList>
    </citation>
    <scope>NUCLEOTIDE SEQUENCE [LARGE SCALE GENOMIC DNA]</scope>
    <source>
        <strain evidence="7">FinWhale-01</strain>
    </source>
</reference>
<evidence type="ECO:0000256" key="3">
    <source>
        <dbReference type="ARBA" id="ARBA00022859"/>
    </source>
</evidence>
<evidence type="ECO:0000313" key="8">
    <source>
        <dbReference type="Proteomes" id="UP000437017"/>
    </source>
</evidence>
<name>A0A6A1Q781_BALPH</name>
<keyword evidence="3" id="KW-0391">Immunity</keyword>
<protein>
    <recommendedName>
        <fullName evidence="6">Immunoglobulin C1-set domain-containing protein</fullName>
    </recommendedName>
</protein>
<dbReference type="SUPFAM" id="SSF48726">
    <property type="entry name" value="Immunoglobulin"/>
    <property type="match status" value="1"/>
</dbReference>
<dbReference type="GO" id="GO:0042605">
    <property type="term" value="F:peptide antigen binding"/>
    <property type="evidence" value="ECO:0007669"/>
    <property type="project" value="TreeGrafter"/>
</dbReference>
<keyword evidence="2" id="KW-0490">MHC I</keyword>
<dbReference type="GO" id="GO:0006955">
    <property type="term" value="P:immune response"/>
    <property type="evidence" value="ECO:0007669"/>
    <property type="project" value="TreeGrafter"/>
</dbReference>
<evidence type="ECO:0000256" key="1">
    <source>
        <dbReference type="ARBA" id="ARBA00004167"/>
    </source>
</evidence>
<dbReference type="EMBL" id="SGJD01001063">
    <property type="protein sequence ID" value="KAB0402126.1"/>
    <property type="molecule type" value="Genomic_DNA"/>
</dbReference>
<evidence type="ECO:0000259" key="6">
    <source>
        <dbReference type="SMART" id="SM00407"/>
    </source>
</evidence>
<keyword evidence="5" id="KW-0325">Glycoprotein</keyword>
<dbReference type="GO" id="GO:0009897">
    <property type="term" value="C:external side of plasma membrane"/>
    <property type="evidence" value="ECO:0007669"/>
    <property type="project" value="TreeGrafter"/>
</dbReference>
<comment type="subcellular location">
    <subcellularLocation>
        <location evidence="1">Membrane</location>
        <topology evidence="1">Single-pass membrane protein</topology>
    </subcellularLocation>
</comment>
<gene>
    <name evidence="7" type="ORF">E2I00_014175</name>
</gene>
<dbReference type="OrthoDB" id="8936120at2759"/>
<dbReference type="GO" id="GO:0030670">
    <property type="term" value="C:phagocytic vesicle membrane"/>
    <property type="evidence" value="ECO:0007669"/>
    <property type="project" value="UniProtKB-ARBA"/>
</dbReference>
<dbReference type="GO" id="GO:0002476">
    <property type="term" value="P:antigen processing and presentation of endogenous peptide antigen via MHC class Ib"/>
    <property type="evidence" value="ECO:0007669"/>
    <property type="project" value="TreeGrafter"/>
</dbReference>
<proteinExistence type="predicted"/>
<feature type="domain" description="Immunoglobulin C1-set" evidence="6">
    <location>
        <begin position="12"/>
        <end position="78"/>
    </location>
</feature>
<dbReference type="SMART" id="SM00407">
    <property type="entry name" value="IGc1"/>
    <property type="match status" value="1"/>
</dbReference>
<dbReference type="Gene3D" id="2.60.40.10">
    <property type="entry name" value="Immunoglobulins"/>
    <property type="match status" value="1"/>
</dbReference>
<evidence type="ECO:0000256" key="4">
    <source>
        <dbReference type="ARBA" id="ARBA00023136"/>
    </source>
</evidence>
<evidence type="ECO:0000256" key="5">
    <source>
        <dbReference type="ARBA" id="ARBA00023180"/>
    </source>
</evidence>
<dbReference type="AlphaFoldDB" id="A0A6A1Q781"/>
<sequence length="79" mass="9102">MHVAHHLISAHEVTLRCWALGFYPADIALIWQCDRKVQIQDMELAETRAFQKSVAMGMPSGEELRYICLLQQAHHPEMV</sequence>
<comment type="caution">
    <text evidence="7">The sequence shown here is derived from an EMBL/GenBank/DDBJ whole genome shotgun (WGS) entry which is preliminary data.</text>
</comment>
<dbReference type="GO" id="GO:0098553">
    <property type="term" value="C:lumenal side of endoplasmic reticulum membrane"/>
    <property type="evidence" value="ECO:0007669"/>
    <property type="project" value="UniProtKB-ARBA"/>
</dbReference>
<dbReference type="GO" id="GO:0005102">
    <property type="term" value="F:signaling receptor binding"/>
    <property type="evidence" value="ECO:0007669"/>
    <property type="project" value="TreeGrafter"/>
</dbReference>
<evidence type="ECO:0000256" key="2">
    <source>
        <dbReference type="ARBA" id="ARBA00022451"/>
    </source>
</evidence>
<dbReference type="Proteomes" id="UP000437017">
    <property type="component" value="Unassembled WGS sequence"/>
</dbReference>
<dbReference type="PANTHER" id="PTHR16675">
    <property type="entry name" value="MHC CLASS I-RELATED"/>
    <property type="match status" value="1"/>
</dbReference>
<organism evidence="7 8">
    <name type="scientific">Balaenoptera physalus</name>
    <name type="common">Fin whale</name>
    <name type="synonym">Balaena physalus</name>
    <dbReference type="NCBI Taxonomy" id="9770"/>
    <lineage>
        <taxon>Eukaryota</taxon>
        <taxon>Metazoa</taxon>
        <taxon>Chordata</taxon>
        <taxon>Craniata</taxon>
        <taxon>Vertebrata</taxon>
        <taxon>Euteleostomi</taxon>
        <taxon>Mammalia</taxon>
        <taxon>Eutheria</taxon>
        <taxon>Laurasiatheria</taxon>
        <taxon>Artiodactyla</taxon>
        <taxon>Whippomorpha</taxon>
        <taxon>Cetacea</taxon>
        <taxon>Mysticeti</taxon>
        <taxon>Balaenopteridae</taxon>
        <taxon>Balaenoptera</taxon>
    </lineage>
</organism>
<dbReference type="InterPro" id="IPR036179">
    <property type="entry name" value="Ig-like_dom_sf"/>
</dbReference>
<keyword evidence="4" id="KW-0472">Membrane</keyword>
<accession>A0A6A1Q781</accession>
<dbReference type="GO" id="GO:0001916">
    <property type="term" value="P:positive regulation of T cell mediated cytotoxicity"/>
    <property type="evidence" value="ECO:0007669"/>
    <property type="project" value="TreeGrafter"/>
</dbReference>
<dbReference type="InterPro" id="IPR003597">
    <property type="entry name" value="Ig_C1-set"/>
</dbReference>
<dbReference type="GO" id="GO:0002486">
    <property type="term" value="P:antigen processing and presentation of endogenous peptide antigen via MHC class I via ER pathway, TAP-independent"/>
    <property type="evidence" value="ECO:0007669"/>
    <property type="project" value="TreeGrafter"/>
</dbReference>
<dbReference type="GO" id="GO:0005615">
    <property type="term" value="C:extracellular space"/>
    <property type="evidence" value="ECO:0007669"/>
    <property type="project" value="TreeGrafter"/>
</dbReference>